<proteinExistence type="predicted"/>
<dbReference type="Proteomes" id="UP001218218">
    <property type="component" value="Unassembled WGS sequence"/>
</dbReference>
<name>A0AAD7EGZ1_9AGAR</name>
<gene>
    <name evidence="1" type="ORF">DFH08DRAFT_818856</name>
</gene>
<reference evidence="1" key="1">
    <citation type="submission" date="2023-03" db="EMBL/GenBank/DDBJ databases">
        <title>Massive genome expansion in bonnet fungi (Mycena s.s.) driven by repeated elements and novel gene families across ecological guilds.</title>
        <authorList>
            <consortium name="Lawrence Berkeley National Laboratory"/>
            <person name="Harder C.B."/>
            <person name="Miyauchi S."/>
            <person name="Viragh M."/>
            <person name="Kuo A."/>
            <person name="Thoen E."/>
            <person name="Andreopoulos B."/>
            <person name="Lu D."/>
            <person name="Skrede I."/>
            <person name="Drula E."/>
            <person name="Henrissat B."/>
            <person name="Morin E."/>
            <person name="Kohler A."/>
            <person name="Barry K."/>
            <person name="LaButti K."/>
            <person name="Morin E."/>
            <person name="Salamov A."/>
            <person name="Lipzen A."/>
            <person name="Mereny Z."/>
            <person name="Hegedus B."/>
            <person name="Baldrian P."/>
            <person name="Stursova M."/>
            <person name="Weitz H."/>
            <person name="Taylor A."/>
            <person name="Grigoriev I.V."/>
            <person name="Nagy L.G."/>
            <person name="Martin F."/>
            <person name="Kauserud H."/>
        </authorList>
    </citation>
    <scope>NUCLEOTIDE SEQUENCE</scope>
    <source>
        <strain evidence="1">CBHHK002</strain>
    </source>
</reference>
<protein>
    <submittedName>
        <fullName evidence="1">Uncharacterized protein</fullName>
    </submittedName>
</protein>
<evidence type="ECO:0000313" key="2">
    <source>
        <dbReference type="Proteomes" id="UP001218218"/>
    </source>
</evidence>
<accession>A0AAD7EGZ1</accession>
<dbReference type="AlphaFoldDB" id="A0AAD7EGZ1"/>
<keyword evidence="2" id="KW-1185">Reference proteome</keyword>
<organism evidence="1 2">
    <name type="scientific">Mycena albidolilacea</name>
    <dbReference type="NCBI Taxonomy" id="1033008"/>
    <lineage>
        <taxon>Eukaryota</taxon>
        <taxon>Fungi</taxon>
        <taxon>Dikarya</taxon>
        <taxon>Basidiomycota</taxon>
        <taxon>Agaricomycotina</taxon>
        <taxon>Agaricomycetes</taxon>
        <taxon>Agaricomycetidae</taxon>
        <taxon>Agaricales</taxon>
        <taxon>Marasmiineae</taxon>
        <taxon>Mycenaceae</taxon>
        <taxon>Mycena</taxon>
    </lineage>
</organism>
<comment type="caution">
    <text evidence="1">The sequence shown here is derived from an EMBL/GenBank/DDBJ whole genome shotgun (WGS) entry which is preliminary data.</text>
</comment>
<evidence type="ECO:0000313" key="1">
    <source>
        <dbReference type="EMBL" id="KAJ7321036.1"/>
    </source>
</evidence>
<dbReference type="EMBL" id="JARIHO010000052">
    <property type="protein sequence ID" value="KAJ7321036.1"/>
    <property type="molecule type" value="Genomic_DNA"/>
</dbReference>
<sequence length="366" mass="38714">MTRRTPYTHANVSDNRVQIRNRRVVGGDGTTIRYVTAFELGMFWQCRYGRQELSEHEVVRGLMELTGSVWGTARIKGTGAGASATDLKVEREIFEVLIFFSGTRRCEARIEARVGGGGIAHWHPSSPVITRRTVASTRADRGLSRRAGCVQSGRDRVYAWIVGLGRGVMGGGGDGCSCAWARAWAMGCGVDVDAATAVELMLGYERGQTSISPACVVSRWGWGSLAGGGVRSGASVRMTWARLCAFGLLLKVVRVRIGATPLGFLLKGRQRRGNAMDPVYGSAVDALCASGGGYPLLCGRQSALAAADCGTASLEAGNGFMELASLLHACLPRIAPVYRVPGVAVPALADSDADVSGLVDTSHAYG</sequence>